<dbReference type="RefSeq" id="WP_242330940.1">
    <property type="nucleotide sequence ID" value="NZ_CP071872.1"/>
</dbReference>
<sequence>MAITAPKPSPGGESSVLGQFSSGGTSAPGRVYFGEEKYQTYGGAKTGEGRGLPRYGSRSRWLSEEQAMNEFYGWTDKKRQDLLAQMVLAGMLPVGSGVIEAEEGWRKLVQSASRFGAADQKVSPFDLLTGYVKAAGGQNAWRQMGAFEVNTVTGEKRYAGPGVYLGGGRASQTDTRVDLTDPDTARAMATKLFQDMMGRDPGAGELGAFAKALGSAEAANPITQTTITQYDMETGQAISQDTSSAGGLSAEGKAYIGEQQIKGKKEYGVTQAVTTYQNAFEDLIYGSPG</sequence>
<proteinExistence type="predicted"/>
<feature type="compositionally biased region" description="Polar residues" evidence="1">
    <location>
        <begin position="16"/>
        <end position="25"/>
    </location>
</feature>
<evidence type="ECO:0000256" key="1">
    <source>
        <dbReference type="SAM" id="MobiDB-lite"/>
    </source>
</evidence>
<evidence type="ECO:0000313" key="2">
    <source>
        <dbReference type="EMBL" id="UNM12332.1"/>
    </source>
</evidence>
<evidence type="ECO:0000313" key="3">
    <source>
        <dbReference type="Proteomes" id="UP000828924"/>
    </source>
</evidence>
<dbReference type="Proteomes" id="UP000828924">
    <property type="component" value="Chromosome"/>
</dbReference>
<keyword evidence="3" id="KW-1185">Reference proteome</keyword>
<name>A0ABY3WIA0_9ACTN</name>
<organism evidence="2 3">
    <name type="scientific">Streptomyces formicae</name>
    <dbReference type="NCBI Taxonomy" id="1616117"/>
    <lineage>
        <taxon>Bacteria</taxon>
        <taxon>Bacillati</taxon>
        <taxon>Actinomycetota</taxon>
        <taxon>Actinomycetes</taxon>
        <taxon>Kitasatosporales</taxon>
        <taxon>Streptomycetaceae</taxon>
        <taxon>Streptomyces</taxon>
    </lineage>
</organism>
<gene>
    <name evidence="2" type="ORF">J4032_13005</name>
</gene>
<protein>
    <submittedName>
        <fullName evidence="2">Uncharacterized protein</fullName>
    </submittedName>
</protein>
<accession>A0ABY3WIA0</accession>
<feature type="region of interest" description="Disordered" evidence="1">
    <location>
        <begin position="1"/>
        <end position="28"/>
    </location>
</feature>
<dbReference type="EMBL" id="CP071872">
    <property type="protein sequence ID" value="UNM12332.1"/>
    <property type="molecule type" value="Genomic_DNA"/>
</dbReference>
<reference evidence="2 3" key="1">
    <citation type="submission" date="2021-03" db="EMBL/GenBank/DDBJ databases">
        <title>Complete genome of Streptomyces formicae strain 1H-GS9 (DSM 100524).</title>
        <authorList>
            <person name="Atanasov K.E."/>
            <person name="Altabella T."/>
            <person name="Ferrer A."/>
        </authorList>
    </citation>
    <scope>NUCLEOTIDE SEQUENCE [LARGE SCALE GENOMIC DNA]</scope>
    <source>
        <strain evidence="2 3">1H-GS9</strain>
    </source>
</reference>